<dbReference type="Proteomes" id="UP000192315">
    <property type="component" value="Unassembled WGS sequence"/>
</dbReference>
<feature type="domain" description="AAA+ ATPase" evidence="8">
    <location>
        <begin position="38"/>
        <end position="182"/>
    </location>
</feature>
<name>A0A8G2FVH4_PICTO</name>
<evidence type="ECO:0000256" key="6">
    <source>
        <dbReference type="ARBA" id="ARBA00032141"/>
    </source>
</evidence>
<comment type="function">
    <text evidence="7">Part of the RFC clamp loader complex which loads the PCNA sliding clamp onto DNA.</text>
</comment>
<keyword evidence="5 7" id="KW-0067">ATP-binding</keyword>
<dbReference type="PANTHER" id="PTHR23389:SF6">
    <property type="entry name" value="REPLICATION FACTOR C SUBUNIT 1"/>
    <property type="match status" value="1"/>
</dbReference>
<evidence type="ECO:0000256" key="4">
    <source>
        <dbReference type="ARBA" id="ARBA00022741"/>
    </source>
</evidence>
<reference evidence="9 10" key="1">
    <citation type="submission" date="2017-04" db="EMBL/GenBank/DDBJ databases">
        <authorList>
            <person name="Varghese N."/>
            <person name="Submissions S."/>
        </authorList>
    </citation>
    <scope>NUCLEOTIDE SEQUENCE [LARGE SCALE GENOMIC DNA]</scope>
    <source>
        <strain evidence="9 10">DSM 9789</strain>
    </source>
</reference>
<dbReference type="Pfam" id="PF00004">
    <property type="entry name" value="AAA"/>
    <property type="match status" value="1"/>
</dbReference>
<comment type="subunit">
    <text evidence="7">Heteromultimer composed of small subunits (RfcS) and large subunits (RfcL).</text>
</comment>
<dbReference type="InterPro" id="IPR003959">
    <property type="entry name" value="ATPase_AAA_core"/>
</dbReference>
<protein>
    <recommendedName>
        <fullName evidence="2 7">Replication factor C large subunit</fullName>
        <shortName evidence="7">RFC large subunit</shortName>
    </recommendedName>
    <alternativeName>
        <fullName evidence="6 7">Clamp loader large subunit</fullName>
    </alternativeName>
</protein>
<dbReference type="EMBL" id="FWYE01000001">
    <property type="protein sequence ID" value="SMD30233.1"/>
    <property type="molecule type" value="Genomic_DNA"/>
</dbReference>
<keyword evidence="10" id="KW-1185">Reference proteome</keyword>
<dbReference type="GO" id="GO:0003689">
    <property type="term" value="F:DNA clamp loader activity"/>
    <property type="evidence" value="ECO:0007669"/>
    <property type="project" value="UniProtKB-UniRule"/>
</dbReference>
<gene>
    <name evidence="7" type="primary">rfcL</name>
    <name evidence="9" type="ORF">SAMN02745355_0100</name>
</gene>
<evidence type="ECO:0000256" key="5">
    <source>
        <dbReference type="ARBA" id="ARBA00022840"/>
    </source>
</evidence>
<dbReference type="AlphaFoldDB" id="A0A8G2FVH4"/>
<dbReference type="HAMAP" id="MF_01508">
    <property type="entry name" value="RfcL"/>
    <property type="match status" value="1"/>
</dbReference>
<dbReference type="InterPro" id="IPR003593">
    <property type="entry name" value="AAA+_ATPase"/>
</dbReference>
<proteinExistence type="inferred from homology"/>
<dbReference type="RefSeq" id="WP_084272289.1">
    <property type="nucleotide sequence ID" value="NZ_FWYE01000001.1"/>
</dbReference>
<dbReference type="GO" id="GO:0016887">
    <property type="term" value="F:ATP hydrolysis activity"/>
    <property type="evidence" value="ECO:0007669"/>
    <property type="project" value="InterPro"/>
</dbReference>
<dbReference type="NCBIfam" id="NF003229">
    <property type="entry name" value="PRK04195.1-5"/>
    <property type="match status" value="1"/>
</dbReference>
<comment type="similarity">
    <text evidence="1 7">Belongs to the activator 1 small subunits family. RfcL subfamily.</text>
</comment>
<dbReference type="InterPro" id="IPR023935">
    <property type="entry name" value="Rep_factor-C_lsu"/>
</dbReference>
<evidence type="ECO:0000256" key="3">
    <source>
        <dbReference type="ARBA" id="ARBA00022705"/>
    </source>
</evidence>
<evidence type="ECO:0000256" key="1">
    <source>
        <dbReference type="ARBA" id="ARBA00006878"/>
    </source>
</evidence>
<evidence type="ECO:0000313" key="10">
    <source>
        <dbReference type="Proteomes" id="UP000192315"/>
    </source>
</evidence>
<evidence type="ECO:0000256" key="7">
    <source>
        <dbReference type="HAMAP-Rule" id="MF_01508"/>
    </source>
</evidence>
<evidence type="ECO:0000313" key="9">
    <source>
        <dbReference type="EMBL" id="SMD30233.1"/>
    </source>
</evidence>
<comment type="caution">
    <text evidence="9">The sequence shown here is derived from an EMBL/GenBank/DDBJ whole genome shotgun (WGS) entry which is preliminary data.</text>
</comment>
<evidence type="ECO:0000259" key="8">
    <source>
        <dbReference type="SMART" id="SM00382"/>
    </source>
</evidence>
<sequence>MAWADKYRPVDISELIMPSDELNSIIRWADSWRNNEVIKKSLILYGDPGTGKTTTATVIANYLNVPLIEMNASDERNADSMKRVALMSSLYSDLLSERRIPDRLILIDEADNIFESRDPKRGGDYGGITELLNVVKETRNPVIITMNDYYSFRSKRSGREIIDNSLVIEMRPYRRRNDQRYREFINKCLERCHYILKKEGKSVPENDIIRIIKENEPDIRSIINDLEAYAQDSNPGTRNKKIDIYRYVIDTFHSHDYDKLINSFSDADFDPDYYIKWIDQNLKEEYQDPEDLKNAYDILSIADLYGRLSYRANYMLTGISQEIAAGVSLMVKNKNRSTGRYSMPDIIKMYSSRKGINGARTLLEKLAALNHTSSNVIVSYLWFYRIIKRTAEFKRISRILDLSDNEVKQI</sequence>
<dbReference type="GO" id="GO:0006260">
    <property type="term" value="P:DNA replication"/>
    <property type="evidence" value="ECO:0007669"/>
    <property type="project" value="UniProtKB-UniRule"/>
</dbReference>
<dbReference type="SUPFAM" id="SSF52540">
    <property type="entry name" value="P-loop containing nucleoside triphosphate hydrolases"/>
    <property type="match status" value="1"/>
</dbReference>
<feature type="binding site" evidence="7">
    <location>
        <begin position="46"/>
        <end position="53"/>
    </location>
    <ligand>
        <name>ATP</name>
        <dbReference type="ChEBI" id="CHEBI:30616"/>
    </ligand>
</feature>
<keyword evidence="4 7" id="KW-0547">Nucleotide-binding</keyword>
<dbReference type="GO" id="GO:0005524">
    <property type="term" value="F:ATP binding"/>
    <property type="evidence" value="ECO:0007669"/>
    <property type="project" value="UniProtKB-UniRule"/>
</dbReference>
<dbReference type="Gene3D" id="1.10.8.60">
    <property type="match status" value="1"/>
</dbReference>
<keyword evidence="3 7" id="KW-0235">DNA replication</keyword>
<organism evidence="9 10">
    <name type="scientific">Picrophilus torridus (strain ATCC 700027 / DSM 9790 / JCM 10055 / NBRC 100828 / KAW 2/3)</name>
    <dbReference type="NCBI Taxonomy" id="1122961"/>
    <lineage>
        <taxon>Archaea</taxon>
        <taxon>Methanobacteriati</taxon>
        <taxon>Thermoplasmatota</taxon>
        <taxon>Thermoplasmata</taxon>
        <taxon>Thermoplasmatales</taxon>
        <taxon>Picrophilaceae</taxon>
        <taxon>Picrophilus</taxon>
    </lineage>
</organism>
<accession>A0A8G2FVH4</accession>
<dbReference type="InterPro" id="IPR027417">
    <property type="entry name" value="P-loop_NTPase"/>
</dbReference>
<dbReference type="PANTHER" id="PTHR23389">
    <property type="entry name" value="CHROMOSOME TRANSMISSION FIDELITY FACTOR 18"/>
    <property type="match status" value="1"/>
</dbReference>
<dbReference type="SMART" id="SM00382">
    <property type="entry name" value="AAA"/>
    <property type="match status" value="1"/>
</dbReference>
<dbReference type="Gene3D" id="3.40.50.300">
    <property type="entry name" value="P-loop containing nucleotide triphosphate hydrolases"/>
    <property type="match status" value="1"/>
</dbReference>
<evidence type="ECO:0000256" key="2">
    <source>
        <dbReference type="ARBA" id="ARBA00014793"/>
    </source>
</evidence>